<evidence type="ECO:0000313" key="3">
    <source>
        <dbReference type="EMBL" id="NEI73137.1"/>
    </source>
</evidence>
<dbReference type="Gene3D" id="3.40.50.720">
    <property type="entry name" value="NAD(P)-binding Rossmann-like Domain"/>
    <property type="match status" value="1"/>
</dbReference>
<dbReference type="InterPro" id="IPR036291">
    <property type="entry name" value="NAD(P)-bd_dom_sf"/>
</dbReference>
<dbReference type="Proteomes" id="UP000483035">
    <property type="component" value="Unassembled WGS sequence"/>
</dbReference>
<dbReference type="AlphaFoldDB" id="A0A6L9UG51"/>
<reference evidence="3 4" key="1">
    <citation type="submission" date="2019-12" db="EMBL/GenBank/DDBJ databases">
        <title>Rhizobium genotypes associated with high levels of biological nitrogen fixation by grain legumes in a temperate-maritime cropping system.</title>
        <authorList>
            <person name="Maluk M."/>
            <person name="Francesc Ferrando Molina F."/>
            <person name="Lopez Del Egido L."/>
            <person name="Lafos M."/>
            <person name="Langarica-Fuentes A."/>
            <person name="Gebre Yohannes G."/>
            <person name="Young M.W."/>
            <person name="Martin P."/>
            <person name="Gantlett R."/>
            <person name="Kenicer G."/>
            <person name="Hawes C."/>
            <person name="Begg G.S."/>
            <person name="Quilliam R.S."/>
            <person name="Squire G.R."/>
            <person name="Poole P.S."/>
            <person name="Young P.W."/>
            <person name="Iannetta P.M."/>
            <person name="James E.K."/>
        </authorList>
    </citation>
    <scope>NUCLEOTIDE SEQUENCE [LARGE SCALE GENOMIC DNA]</scope>
    <source>
        <strain evidence="3 4">JHI1118</strain>
    </source>
</reference>
<dbReference type="PANTHER" id="PTHR43708">
    <property type="entry name" value="CONSERVED EXPRESSED OXIDOREDUCTASE (EUROFUNG)"/>
    <property type="match status" value="1"/>
</dbReference>
<dbReference type="Pfam" id="PF22685">
    <property type="entry name" value="Gal80p_C-like"/>
    <property type="match status" value="1"/>
</dbReference>
<organism evidence="3 4">
    <name type="scientific">Rhizobium lusitanum</name>
    <dbReference type="NCBI Taxonomy" id="293958"/>
    <lineage>
        <taxon>Bacteria</taxon>
        <taxon>Pseudomonadati</taxon>
        <taxon>Pseudomonadota</taxon>
        <taxon>Alphaproteobacteria</taxon>
        <taxon>Hyphomicrobiales</taxon>
        <taxon>Rhizobiaceae</taxon>
        <taxon>Rhizobium/Agrobacterium group</taxon>
        <taxon>Rhizobium</taxon>
    </lineage>
</organism>
<dbReference type="InterPro" id="IPR051317">
    <property type="entry name" value="Gfo/Idh/MocA_oxidoreduct"/>
</dbReference>
<dbReference type="GO" id="GO:0000166">
    <property type="term" value="F:nucleotide binding"/>
    <property type="evidence" value="ECO:0007669"/>
    <property type="project" value="InterPro"/>
</dbReference>
<dbReference type="InterPro" id="IPR000683">
    <property type="entry name" value="Gfo/Idh/MocA-like_OxRdtase_N"/>
</dbReference>
<gene>
    <name evidence="3" type="ORF">GR212_26590</name>
</gene>
<dbReference type="Gene3D" id="3.30.360.10">
    <property type="entry name" value="Dihydrodipicolinate Reductase, domain 2"/>
    <property type="match status" value="1"/>
</dbReference>
<dbReference type="EMBL" id="WUEY01000016">
    <property type="protein sequence ID" value="NEI73137.1"/>
    <property type="molecule type" value="Genomic_DNA"/>
</dbReference>
<proteinExistence type="predicted"/>
<evidence type="ECO:0000259" key="1">
    <source>
        <dbReference type="Pfam" id="PF01408"/>
    </source>
</evidence>
<feature type="domain" description="Gal80p-like C-terminal" evidence="2">
    <location>
        <begin position="136"/>
        <end position="281"/>
    </location>
</feature>
<dbReference type="SUPFAM" id="SSF51735">
    <property type="entry name" value="NAD(P)-binding Rossmann-fold domains"/>
    <property type="match status" value="1"/>
</dbReference>
<feature type="domain" description="Gfo/Idh/MocA-like oxidoreductase N-terminal" evidence="1">
    <location>
        <begin position="6"/>
        <end position="128"/>
    </location>
</feature>
<dbReference type="InterPro" id="IPR055080">
    <property type="entry name" value="Gal80p-like_C"/>
</dbReference>
<evidence type="ECO:0000313" key="4">
    <source>
        <dbReference type="Proteomes" id="UP000483035"/>
    </source>
</evidence>
<name>A0A6L9UG51_9HYPH</name>
<accession>A0A6L9UG51</accession>
<dbReference type="RefSeq" id="WP_163991189.1">
    <property type="nucleotide sequence ID" value="NZ_WUEY01000016.1"/>
</dbReference>
<evidence type="ECO:0000259" key="2">
    <source>
        <dbReference type="Pfam" id="PF22685"/>
    </source>
</evidence>
<dbReference type="Pfam" id="PF01408">
    <property type="entry name" value="GFO_IDH_MocA"/>
    <property type="match status" value="1"/>
</dbReference>
<protein>
    <submittedName>
        <fullName evidence="3">Gfo/Idh/MocA family oxidoreductase</fullName>
    </submittedName>
</protein>
<dbReference type="PANTHER" id="PTHR43708:SF1">
    <property type="entry name" value="GALACTOSE_LACTOSE METABOLISM REGULATORY PROTEIN GAL80"/>
    <property type="match status" value="1"/>
</dbReference>
<sequence length="371" mass="39073">MLVQRLRVGIIGVQPGRSWAARSHIPALQALSDTFDIAGIANTSRASAEAAAAETGIARAFDNAAELIAAPDVDIVTVAVKVPPHFELVKAAIGAGKHVYCEWPLGNGMAEAEEMAALARAKGSVGVVGTQAPFAPEIQYLKHLVADGFVGDVLSTTIVAWGGALQGGGTIPDKKTYGYLLDRANGATMLTIPVGHTLSALTSVLGTVSAISAVLATRRPTARVLDTGEVLPATAPDQVLVSGVLANDAPLSLHFRGGAPRDGDGLFWEINGTEGDIRVSGSSGQMQMVQLSLRGSRAEEKVFRPLEVPESYRNSWPEDVEVGNVARVYTAMAHDLRHGTRTTPRFEDAVALHRIIDAIERAAEGGRRILL</sequence>
<dbReference type="SUPFAM" id="SSF55347">
    <property type="entry name" value="Glyceraldehyde-3-phosphate dehydrogenase-like, C-terminal domain"/>
    <property type="match status" value="1"/>
</dbReference>
<comment type="caution">
    <text evidence="3">The sequence shown here is derived from an EMBL/GenBank/DDBJ whole genome shotgun (WGS) entry which is preliminary data.</text>
</comment>